<evidence type="ECO:0000313" key="1">
    <source>
        <dbReference type="EnsemblMetazoa" id="AARA014699-PA"/>
    </source>
</evidence>
<sequence length="16" mass="1869">MMAGFSRVRCANIREK</sequence>
<dbReference type="Proteomes" id="UP000075840">
    <property type="component" value="Unassembled WGS sequence"/>
</dbReference>
<organism evidence="1 2">
    <name type="scientific">Anopheles arabiensis</name>
    <name type="common">Mosquito</name>
    <dbReference type="NCBI Taxonomy" id="7173"/>
    <lineage>
        <taxon>Eukaryota</taxon>
        <taxon>Metazoa</taxon>
        <taxon>Ecdysozoa</taxon>
        <taxon>Arthropoda</taxon>
        <taxon>Hexapoda</taxon>
        <taxon>Insecta</taxon>
        <taxon>Pterygota</taxon>
        <taxon>Neoptera</taxon>
        <taxon>Endopterygota</taxon>
        <taxon>Diptera</taxon>
        <taxon>Nematocera</taxon>
        <taxon>Culicoidea</taxon>
        <taxon>Culicidae</taxon>
        <taxon>Anophelinae</taxon>
        <taxon>Anopheles</taxon>
    </lineage>
</organism>
<protein>
    <submittedName>
        <fullName evidence="1">Uncharacterized protein</fullName>
    </submittedName>
</protein>
<reference evidence="1" key="1">
    <citation type="submission" date="2022-08" db="UniProtKB">
        <authorList>
            <consortium name="EnsemblMetazoa"/>
        </authorList>
    </citation>
    <scope>IDENTIFICATION</scope>
    <source>
        <strain evidence="1">Dongola</strain>
    </source>
</reference>
<dbReference type="EMBL" id="APCN01000215">
    <property type="status" value="NOT_ANNOTATED_CDS"/>
    <property type="molecule type" value="Genomic_DNA"/>
</dbReference>
<dbReference type="VEuPathDB" id="VectorBase:AARA014699"/>
<dbReference type="AlphaFoldDB" id="A0A182IGW1"/>
<accession>A0A182IGW1</accession>
<dbReference type="EnsemblMetazoa" id="AARA014699-RA">
    <property type="protein sequence ID" value="AARA014699-PA"/>
    <property type="gene ID" value="AARA014699"/>
</dbReference>
<evidence type="ECO:0000313" key="2">
    <source>
        <dbReference type="Proteomes" id="UP000075840"/>
    </source>
</evidence>
<name>A0A182IGW1_ANOAR</name>
<keyword evidence="2" id="KW-1185">Reference proteome</keyword>
<proteinExistence type="predicted"/>